<accession>I0IGF3</accession>
<dbReference type="InterPro" id="IPR007325">
    <property type="entry name" value="KFase/CYL"/>
</dbReference>
<proteinExistence type="predicted"/>
<comment type="function">
    <text evidence="2">Catalyzes the hydrolysis of N-formyl-L-kynurenine to L-kynurenine, the second step in the kynurenine pathway of tryptophan degradation.</text>
</comment>
<organism evidence="12 13">
    <name type="scientific">Phycisphaera mikurensis (strain NBRC 102666 / KCTC 22515 / FYK2301M01)</name>
    <dbReference type="NCBI Taxonomy" id="1142394"/>
    <lineage>
        <taxon>Bacteria</taxon>
        <taxon>Pseudomonadati</taxon>
        <taxon>Planctomycetota</taxon>
        <taxon>Phycisphaerae</taxon>
        <taxon>Phycisphaerales</taxon>
        <taxon>Phycisphaeraceae</taxon>
        <taxon>Phycisphaera</taxon>
    </lineage>
</organism>
<dbReference type="eggNOG" id="COG1878">
    <property type="taxonomic scope" value="Bacteria"/>
</dbReference>
<evidence type="ECO:0000256" key="7">
    <source>
        <dbReference type="ARBA" id="ARBA00022801"/>
    </source>
</evidence>
<reference evidence="12 13" key="1">
    <citation type="submission" date="2012-02" db="EMBL/GenBank/DDBJ databases">
        <title>Complete genome sequence of Phycisphaera mikurensis NBRC 102666.</title>
        <authorList>
            <person name="Ankai A."/>
            <person name="Hosoyama A."/>
            <person name="Terui Y."/>
            <person name="Sekine M."/>
            <person name="Fukai R."/>
            <person name="Kato Y."/>
            <person name="Nakamura S."/>
            <person name="Yamada-Narita S."/>
            <person name="Kawakoshi A."/>
            <person name="Fukunaga Y."/>
            <person name="Yamazaki S."/>
            <person name="Fujita N."/>
        </authorList>
    </citation>
    <scope>NUCLEOTIDE SEQUENCE [LARGE SCALE GENOMIC DNA]</scope>
    <source>
        <strain evidence="13">NBRC 102666 / KCTC 22515 / FYK2301M01</strain>
    </source>
</reference>
<evidence type="ECO:0000313" key="12">
    <source>
        <dbReference type="EMBL" id="BAM04341.1"/>
    </source>
</evidence>
<evidence type="ECO:0000256" key="3">
    <source>
        <dbReference type="ARBA" id="ARBA00011738"/>
    </source>
</evidence>
<dbReference type="Proteomes" id="UP000007881">
    <property type="component" value="Chromosome"/>
</dbReference>
<keyword evidence="6" id="KW-0479">Metal-binding</keyword>
<dbReference type="GO" id="GO:0004061">
    <property type="term" value="F:arylformamidase activity"/>
    <property type="evidence" value="ECO:0007669"/>
    <property type="project" value="UniProtKB-EC"/>
</dbReference>
<evidence type="ECO:0000313" key="13">
    <source>
        <dbReference type="Proteomes" id="UP000007881"/>
    </source>
</evidence>
<dbReference type="GO" id="GO:0046872">
    <property type="term" value="F:metal ion binding"/>
    <property type="evidence" value="ECO:0007669"/>
    <property type="project" value="UniProtKB-KW"/>
</dbReference>
<dbReference type="EC" id="3.5.1.9" evidence="4"/>
<keyword evidence="13" id="KW-1185">Reference proteome</keyword>
<comment type="pathway">
    <text evidence="11">Amino-acid degradation; L-tryptophan degradation via kynurenine pathway; L-kynurenine from L-tryptophan: step 2/2.</text>
</comment>
<name>I0IGF3_PHYMF</name>
<keyword evidence="8" id="KW-0862">Zinc</keyword>
<dbReference type="FunFam" id="3.50.30.50:FF:000001">
    <property type="entry name" value="Kynurenine formamidase"/>
    <property type="match status" value="1"/>
</dbReference>
<evidence type="ECO:0000256" key="9">
    <source>
        <dbReference type="ARBA" id="ARBA00023079"/>
    </source>
</evidence>
<dbReference type="PANTHER" id="PTHR31118:SF32">
    <property type="entry name" value="KYNURENINE FORMAMIDASE"/>
    <property type="match status" value="1"/>
</dbReference>
<evidence type="ECO:0000256" key="2">
    <source>
        <dbReference type="ARBA" id="ARBA00002204"/>
    </source>
</evidence>
<evidence type="ECO:0000256" key="10">
    <source>
        <dbReference type="ARBA" id="ARBA00048496"/>
    </source>
</evidence>
<comment type="catalytic activity">
    <reaction evidence="10">
        <text>N-formyl-L-kynurenine + H2O = L-kynurenine + formate + H(+)</text>
        <dbReference type="Rhea" id="RHEA:13009"/>
        <dbReference type="ChEBI" id="CHEBI:15377"/>
        <dbReference type="ChEBI" id="CHEBI:15378"/>
        <dbReference type="ChEBI" id="CHEBI:15740"/>
        <dbReference type="ChEBI" id="CHEBI:57959"/>
        <dbReference type="ChEBI" id="CHEBI:58629"/>
        <dbReference type="EC" id="3.5.1.9"/>
    </reaction>
</comment>
<sequence length="214" mass="23175">MPHAWIDATMPIHPGMPAWPGQPSVEVSLLEALDEPNGCDVSVLRTSVHTGTHMDAFSHFLVGGEDIAHMPADRGIGRVRVVAVRGEPHVCADDVQWIDDQRRIDAGDRLIFKTRNSDRDWNVEPFDEGYAAIAPDAAGYLADRGVGFVGVDYLSVAPFDDAASTHHILLQAGVCVVEGLRLQHVDPGDHEMIALPLKIQGADAAPTRVLLRAL</sequence>
<dbReference type="SUPFAM" id="SSF102198">
    <property type="entry name" value="Putative cyclase"/>
    <property type="match status" value="1"/>
</dbReference>
<gene>
    <name evidence="12" type="ordered locus">PSMK_21820</name>
</gene>
<evidence type="ECO:0000256" key="8">
    <source>
        <dbReference type="ARBA" id="ARBA00022833"/>
    </source>
</evidence>
<dbReference type="KEGG" id="phm:PSMK_21820"/>
<comment type="cofactor">
    <cofactor evidence="1">
        <name>Zn(2+)</name>
        <dbReference type="ChEBI" id="CHEBI:29105"/>
    </cofactor>
</comment>
<dbReference type="PANTHER" id="PTHR31118">
    <property type="entry name" value="CYCLASE-LIKE PROTEIN 2"/>
    <property type="match status" value="1"/>
</dbReference>
<keyword evidence="9" id="KW-0823">Tryptophan catabolism</keyword>
<dbReference type="RefSeq" id="WP_014437559.1">
    <property type="nucleotide sequence ID" value="NC_017080.1"/>
</dbReference>
<dbReference type="Gene3D" id="3.50.30.50">
    <property type="entry name" value="Putative cyclase"/>
    <property type="match status" value="1"/>
</dbReference>
<dbReference type="GO" id="GO:0019441">
    <property type="term" value="P:L-tryptophan catabolic process to kynurenine"/>
    <property type="evidence" value="ECO:0007669"/>
    <property type="project" value="InterPro"/>
</dbReference>
<evidence type="ECO:0000256" key="6">
    <source>
        <dbReference type="ARBA" id="ARBA00022723"/>
    </source>
</evidence>
<dbReference type="STRING" id="1142394.PSMK_21820"/>
<evidence type="ECO:0000256" key="11">
    <source>
        <dbReference type="ARBA" id="ARBA00060547"/>
    </source>
</evidence>
<keyword evidence="7" id="KW-0378">Hydrolase</keyword>
<protein>
    <recommendedName>
        <fullName evidence="5">Kynurenine formamidase</fullName>
        <ecNumber evidence="4">3.5.1.9</ecNumber>
    </recommendedName>
</protein>
<evidence type="ECO:0000256" key="5">
    <source>
        <dbReference type="ARBA" id="ARBA00014889"/>
    </source>
</evidence>
<dbReference type="EMBL" id="AP012338">
    <property type="protein sequence ID" value="BAM04341.1"/>
    <property type="molecule type" value="Genomic_DNA"/>
</dbReference>
<comment type="subunit">
    <text evidence="3">Homodimer.</text>
</comment>
<evidence type="ECO:0000256" key="1">
    <source>
        <dbReference type="ARBA" id="ARBA00001947"/>
    </source>
</evidence>
<dbReference type="AlphaFoldDB" id="I0IGF3"/>
<evidence type="ECO:0000256" key="4">
    <source>
        <dbReference type="ARBA" id="ARBA00012930"/>
    </source>
</evidence>
<dbReference type="HOGENOM" id="CLU_030671_3_1_0"/>
<dbReference type="Pfam" id="PF04199">
    <property type="entry name" value="Cyclase"/>
    <property type="match status" value="1"/>
</dbReference>
<dbReference type="InterPro" id="IPR037175">
    <property type="entry name" value="KFase_sf"/>
</dbReference>
<dbReference type="OrthoDB" id="9796085at2"/>